<accession>A0A976M537</accession>
<keyword evidence="1" id="KW-0175">Coiled coil</keyword>
<name>A0A976M537_THEOR</name>
<dbReference type="EMBL" id="CP056066">
    <property type="protein sequence ID" value="UKJ88585.2"/>
    <property type="molecule type" value="Genomic_DNA"/>
</dbReference>
<organism evidence="3 4">
    <name type="scientific">Theileria orientalis</name>
    <dbReference type="NCBI Taxonomy" id="68886"/>
    <lineage>
        <taxon>Eukaryota</taxon>
        <taxon>Sar</taxon>
        <taxon>Alveolata</taxon>
        <taxon>Apicomplexa</taxon>
        <taxon>Aconoidasida</taxon>
        <taxon>Piroplasmida</taxon>
        <taxon>Theileriidae</taxon>
        <taxon>Theileria</taxon>
    </lineage>
</organism>
<proteinExistence type="predicted"/>
<evidence type="ECO:0000256" key="2">
    <source>
        <dbReference type="SAM" id="MobiDB-lite"/>
    </source>
</evidence>
<evidence type="ECO:0000313" key="4">
    <source>
        <dbReference type="Proteomes" id="UP000244803"/>
    </source>
</evidence>
<evidence type="ECO:0000256" key="1">
    <source>
        <dbReference type="SAM" id="Coils"/>
    </source>
</evidence>
<sequence>MESQLSPVNVYYHSNKEEWRSRYVEFESKKTRHFSCKRYGYNRAYFLSNLYLRVVQDKNSLMSNEDLAFWHSIIKDFKSLEEVPQRVFPKPPTRTSNLNVTIGSLKKASPEWREKCKFLEESNQTIFQRTVSDIDCKTYALNSSFPLPELCTTSIRNEASNLTNILRHYKSELDKINGSSTSETTADSATRSIHKDEPNVSIYDLYETLMNQEINDLKLKKLGKQVTQEKEKEKTTKESKSGKQGKSEEGQKDVKLSEEERVSKRSYNEAFEDILTILRMNKRTYGEVSNLLNNFILKSADAMSSYDFLDKFTPTDMSNIDINDTESELEKRGDISQELIEQSEDEEENFRKINKKNEEIIEDMSKNFSGEKYYEWNKKTFINTFNELFEEALRQRLVSEHEEAESIDELEDSRVGSLYNQFTPSTSYTKANKEIYIDDDKSVELNKLCNQKLQSLMNQTEDLEEGELETAVYDCLEQDSRSSSDLESLIRITTRGGKSKEMLYKSSRLNQVGGMYEDDYIEVVYKNGKIIPKSAIQFYTNSKNNIVLSGSDKLDVNMETVEKIFVKNYNQNETVATIMDNLDMIDDKLVKIVREYETMHRALYRYINSPEKDPDSTNEVEELFNLETLHFVAETLLDTKLKFIHQVQSYYDSQMSILESIMPVKYCNMFNKILFHPFNEF</sequence>
<reference evidence="3" key="1">
    <citation type="submission" date="2022-07" db="EMBL/GenBank/DDBJ databases">
        <title>Evaluation of T. orientalis genome assembly methods using nanopore sequencing and analysis of variation between genomes.</title>
        <authorList>
            <person name="Yam J."/>
            <person name="Micallef M.L."/>
            <person name="Liu M."/>
            <person name="Djordjevic S.P."/>
            <person name="Bogema D.R."/>
            <person name="Jenkins C."/>
        </authorList>
    </citation>
    <scope>NUCLEOTIDE SEQUENCE</scope>
    <source>
        <strain evidence="3">Fish Creek</strain>
    </source>
</reference>
<dbReference type="OrthoDB" id="361012at2759"/>
<evidence type="ECO:0000313" key="3">
    <source>
        <dbReference type="EMBL" id="UKJ88585.2"/>
    </source>
</evidence>
<dbReference type="AlphaFoldDB" id="A0A976M537"/>
<feature type="coiled-coil region" evidence="1">
    <location>
        <begin position="336"/>
        <end position="363"/>
    </location>
</feature>
<gene>
    <name evidence="3" type="ORF">MACJ_001829</name>
</gene>
<feature type="compositionally biased region" description="Basic and acidic residues" evidence="2">
    <location>
        <begin position="227"/>
        <end position="262"/>
    </location>
</feature>
<dbReference type="Proteomes" id="UP000244803">
    <property type="component" value="Chromosome 3"/>
</dbReference>
<protein>
    <submittedName>
        <fullName evidence="3">Uncharacterized protein</fullName>
    </submittedName>
</protein>
<feature type="region of interest" description="Disordered" evidence="2">
    <location>
        <begin position="224"/>
        <end position="262"/>
    </location>
</feature>